<evidence type="ECO:0000256" key="9">
    <source>
        <dbReference type="RuleBase" id="RU003357"/>
    </source>
</evidence>
<name>A0A1I0RDE8_9BACT</name>
<dbReference type="AlphaFoldDB" id="A0A1I0RDE8"/>
<evidence type="ECO:0000256" key="6">
    <source>
        <dbReference type="ARBA" id="ARBA00023136"/>
    </source>
</evidence>
<evidence type="ECO:0000256" key="1">
    <source>
        <dbReference type="ARBA" id="ARBA00004571"/>
    </source>
</evidence>
<dbReference type="InterPro" id="IPR023996">
    <property type="entry name" value="TonB-dep_OMP_SusC/RagA"/>
</dbReference>
<evidence type="ECO:0000256" key="8">
    <source>
        <dbReference type="PROSITE-ProRule" id="PRU01360"/>
    </source>
</evidence>
<gene>
    <name evidence="14" type="ORF">SAMN04488122_2656</name>
</gene>
<accession>A0A1I0RDE8</accession>
<dbReference type="InterPro" id="IPR012910">
    <property type="entry name" value="Plug_dom"/>
</dbReference>
<evidence type="ECO:0000313" key="14">
    <source>
        <dbReference type="EMBL" id="SEW38757.1"/>
    </source>
</evidence>
<evidence type="ECO:0000259" key="12">
    <source>
        <dbReference type="Pfam" id="PF00593"/>
    </source>
</evidence>
<evidence type="ECO:0000256" key="11">
    <source>
        <dbReference type="SAM" id="SignalP"/>
    </source>
</evidence>
<keyword evidence="3 8" id="KW-1134">Transmembrane beta strand</keyword>
<dbReference type="InterPro" id="IPR000531">
    <property type="entry name" value="Beta-barrel_TonB"/>
</dbReference>
<reference evidence="15" key="1">
    <citation type="submission" date="2016-10" db="EMBL/GenBank/DDBJ databases">
        <authorList>
            <person name="Varghese N."/>
            <person name="Submissions S."/>
        </authorList>
    </citation>
    <scope>NUCLEOTIDE SEQUENCE [LARGE SCALE GENOMIC DNA]</scope>
    <source>
        <strain evidence="15">DSM 3695</strain>
    </source>
</reference>
<dbReference type="Pfam" id="PF00593">
    <property type="entry name" value="TonB_dep_Rec_b-barrel"/>
    <property type="match status" value="1"/>
</dbReference>
<dbReference type="RefSeq" id="WP_089895389.1">
    <property type="nucleotide sequence ID" value="NZ_FOJG01000001.1"/>
</dbReference>
<dbReference type="InterPro" id="IPR008969">
    <property type="entry name" value="CarboxyPept-like_regulatory"/>
</dbReference>
<evidence type="ECO:0000256" key="3">
    <source>
        <dbReference type="ARBA" id="ARBA00022452"/>
    </source>
</evidence>
<evidence type="ECO:0000256" key="2">
    <source>
        <dbReference type="ARBA" id="ARBA00022448"/>
    </source>
</evidence>
<keyword evidence="7 8" id="KW-0998">Cell outer membrane</keyword>
<feature type="domain" description="TonB-dependent receptor-like beta-barrel" evidence="12">
    <location>
        <begin position="442"/>
        <end position="838"/>
    </location>
</feature>
<dbReference type="Pfam" id="PF13715">
    <property type="entry name" value="CarbopepD_reg_2"/>
    <property type="match status" value="1"/>
</dbReference>
<dbReference type="Pfam" id="PF07715">
    <property type="entry name" value="Plug"/>
    <property type="match status" value="1"/>
</dbReference>
<dbReference type="NCBIfam" id="TIGR04056">
    <property type="entry name" value="OMP_RagA_SusC"/>
    <property type="match status" value="1"/>
</dbReference>
<organism evidence="14 15">
    <name type="scientific">Chitinophaga arvensicola</name>
    <dbReference type="NCBI Taxonomy" id="29529"/>
    <lineage>
        <taxon>Bacteria</taxon>
        <taxon>Pseudomonadati</taxon>
        <taxon>Bacteroidota</taxon>
        <taxon>Chitinophagia</taxon>
        <taxon>Chitinophagales</taxon>
        <taxon>Chitinophagaceae</taxon>
        <taxon>Chitinophaga</taxon>
    </lineage>
</organism>
<comment type="subcellular location">
    <subcellularLocation>
        <location evidence="1 8">Cell outer membrane</location>
        <topology evidence="1 8">Multi-pass membrane protein</topology>
    </subcellularLocation>
</comment>
<dbReference type="NCBIfam" id="TIGR04057">
    <property type="entry name" value="SusC_RagA_signa"/>
    <property type="match status" value="1"/>
</dbReference>
<keyword evidence="6 8" id="KW-0472">Membrane</keyword>
<protein>
    <submittedName>
        <fullName evidence="14">TonB-linked outer membrane protein, SusC/RagA family</fullName>
    </submittedName>
</protein>
<keyword evidence="4 8" id="KW-0812">Transmembrane</keyword>
<dbReference type="Gene3D" id="2.170.130.10">
    <property type="entry name" value="TonB-dependent receptor, plug domain"/>
    <property type="match status" value="1"/>
</dbReference>
<feature type="chain" id="PRO_5011514839" evidence="11">
    <location>
        <begin position="21"/>
        <end position="1026"/>
    </location>
</feature>
<dbReference type="InterPro" id="IPR023997">
    <property type="entry name" value="TonB-dep_OMP_SusC/RagA_CS"/>
</dbReference>
<dbReference type="Gene3D" id="2.60.40.1120">
    <property type="entry name" value="Carboxypeptidase-like, regulatory domain"/>
    <property type="match status" value="1"/>
</dbReference>
<dbReference type="GO" id="GO:0009279">
    <property type="term" value="C:cell outer membrane"/>
    <property type="evidence" value="ECO:0007669"/>
    <property type="project" value="UniProtKB-SubCell"/>
</dbReference>
<dbReference type="SUPFAM" id="SSF56935">
    <property type="entry name" value="Porins"/>
    <property type="match status" value="1"/>
</dbReference>
<feature type="domain" description="TonB-dependent receptor plug" evidence="13">
    <location>
        <begin position="130"/>
        <end position="252"/>
    </location>
</feature>
<evidence type="ECO:0000259" key="13">
    <source>
        <dbReference type="Pfam" id="PF07715"/>
    </source>
</evidence>
<evidence type="ECO:0000256" key="7">
    <source>
        <dbReference type="ARBA" id="ARBA00023237"/>
    </source>
</evidence>
<keyword evidence="11" id="KW-0732">Signal</keyword>
<sequence length="1026" mass="111938">MTQKTILLSALLCFSCSALANPRPATFMPPQLSPVREKIQGTVKDKTGDPLLGVSVSIKGTQRGTQSDASGHFSLEADKGQTLVFSFVGYARKEAAIGASGIVNVTLEPDNVMLKDFVVTALGIEKQSKSLTYDIQSVGGKELQTAKDVSFVNSLTGKVAGVVVNRSSSGAGGSTKVVLRGNKSLNGSSNVLYVVDGIPLADNTSGQPNSGWSGQDGGDGISNLNPDDIENVSILKGASASALYGSSAANGVILITTKKGKAGGFSVNLVSNTTFEKPFSLPEFQNNYGQSAPSTSGGLSQESWGEKTPAKNNPADFFNTGKTLINSISVTNGTEKQQLYLSYSNTHSDGIIPLNTLNKHNFTFRSSSNYFNEKVSLDVSANYITQNVKNRPSIGLYFNPLTGVYLFPRSADFNAFKTYEVYDPVRQIMAQNWPYMSDIQQNPYWIQNRNPNVQKLDRIMGAVAGKYNITPWLNLQARFKIDKNNYSSDQRLYATTSSVVAGVHGNYNYNEGSGLQTYADALLNVNKDQGDFTILATLGASLMDNKWQSLGFGGFYGKLLKIDNYFNISNMDRSAMSLFQTTPSRSQTQSVFGSAQVGWQNKLFVEVTGRNDWSSSLAFTPNPSFFYPSAGLSAVLSNIAHMPAWISFAKVRLSVSQVGNSIPAYISTNPAQFSMNDGNLNNYTYKPFVNLKPEKTQSIEGGTEWRFFADALSLDVTWYKTNTKNQFFSVQASRGTGYDGYYINAGNVQNQGLEGTLSFKGPITGQLRWNPTLNFSMNRNKIIELYDYIDEKTGAETKIDRFVLSSFDSYSLEARKGGAFGDIYARGFVRDASGKVTYDADGLPVLQEAGKNDQYEFVGNSNPKFLLGFNNTFTYRDFSLSFLIDGRFGGNLVDMTAAFLDYYGVSAATGKARDNGGVDVNGKKVDPETYYKHIGNRTGALAAYAYSATNVRLRELSFGYTIPGKLFNNKIKNLKVAVLSRNLFFFYKKAPYDPDVALSTGNTLQGIDLFGMPSTRSIGFNVSVSF</sequence>
<feature type="region of interest" description="Disordered" evidence="10">
    <location>
        <begin position="286"/>
        <end position="312"/>
    </location>
</feature>
<dbReference type="InterPro" id="IPR039426">
    <property type="entry name" value="TonB-dep_rcpt-like"/>
</dbReference>
<dbReference type="SUPFAM" id="SSF49464">
    <property type="entry name" value="Carboxypeptidase regulatory domain-like"/>
    <property type="match status" value="1"/>
</dbReference>
<keyword evidence="15" id="KW-1185">Reference proteome</keyword>
<comment type="similarity">
    <text evidence="8 9">Belongs to the TonB-dependent receptor family.</text>
</comment>
<dbReference type="Gene3D" id="2.40.170.20">
    <property type="entry name" value="TonB-dependent receptor, beta-barrel domain"/>
    <property type="match status" value="1"/>
</dbReference>
<keyword evidence="2 8" id="KW-0813">Transport</keyword>
<feature type="compositionally biased region" description="Polar residues" evidence="10">
    <location>
        <begin position="286"/>
        <end position="303"/>
    </location>
</feature>
<dbReference type="PROSITE" id="PS52016">
    <property type="entry name" value="TONB_DEPENDENT_REC_3"/>
    <property type="match status" value="1"/>
</dbReference>
<proteinExistence type="inferred from homology"/>
<feature type="signal peptide" evidence="11">
    <location>
        <begin position="1"/>
        <end position="20"/>
    </location>
</feature>
<evidence type="ECO:0000256" key="5">
    <source>
        <dbReference type="ARBA" id="ARBA00023077"/>
    </source>
</evidence>
<evidence type="ECO:0000256" key="10">
    <source>
        <dbReference type="SAM" id="MobiDB-lite"/>
    </source>
</evidence>
<dbReference type="STRING" id="29529.SAMN04488122_2656"/>
<dbReference type="InterPro" id="IPR037066">
    <property type="entry name" value="Plug_dom_sf"/>
</dbReference>
<keyword evidence="5 9" id="KW-0798">TonB box</keyword>
<evidence type="ECO:0000256" key="4">
    <source>
        <dbReference type="ARBA" id="ARBA00022692"/>
    </source>
</evidence>
<dbReference type="InterPro" id="IPR036942">
    <property type="entry name" value="Beta-barrel_TonB_sf"/>
</dbReference>
<dbReference type="EMBL" id="FOJG01000001">
    <property type="protein sequence ID" value="SEW38757.1"/>
    <property type="molecule type" value="Genomic_DNA"/>
</dbReference>
<dbReference type="OrthoDB" id="9768177at2"/>
<dbReference type="Proteomes" id="UP000199310">
    <property type="component" value="Unassembled WGS sequence"/>
</dbReference>
<evidence type="ECO:0000313" key="15">
    <source>
        <dbReference type="Proteomes" id="UP000199310"/>
    </source>
</evidence>